<evidence type="ECO:0000313" key="8">
    <source>
        <dbReference type="EMBL" id="KAG2434538.1"/>
    </source>
</evidence>
<evidence type="ECO:0008006" key="10">
    <source>
        <dbReference type="Google" id="ProtNLM"/>
    </source>
</evidence>
<feature type="region of interest" description="Disordered" evidence="6">
    <location>
        <begin position="195"/>
        <end position="231"/>
    </location>
</feature>
<evidence type="ECO:0000256" key="1">
    <source>
        <dbReference type="ARBA" id="ARBA00004225"/>
    </source>
</evidence>
<feature type="compositionally biased region" description="Gly residues" evidence="6">
    <location>
        <begin position="378"/>
        <end position="389"/>
    </location>
</feature>
<comment type="subcellular location">
    <subcellularLocation>
        <location evidence="1">Mitochondrion membrane</location>
        <topology evidence="1">Multi-pass membrane protein</topology>
    </subcellularLocation>
</comment>
<feature type="compositionally biased region" description="Low complexity" evidence="6">
    <location>
        <begin position="202"/>
        <end position="220"/>
    </location>
</feature>
<evidence type="ECO:0000256" key="3">
    <source>
        <dbReference type="ARBA" id="ARBA00022989"/>
    </source>
</evidence>
<dbReference type="Proteomes" id="UP000613740">
    <property type="component" value="Unassembled WGS sequence"/>
</dbReference>
<dbReference type="Pfam" id="PF08637">
    <property type="entry name" value="NCA2"/>
    <property type="match status" value="1"/>
</dbReference>
<name>A0A835T269_9CHLO</name>
<feature type="region of interest" description="Disordered" evidence="6">
    <location>
        <begin position="456"/>
        <end position="499"/>
    </location>
</feature>
<evidence type="ECO:0000256" key="6">
    <source>
        <dbReference type="SAM" id="MobiDB-lite"/>
    </source>
</evidence>
<reference evidence="8" key="1">
    <citation type="journal article" date="2020" name="bioRxiv">
        <title>Comparative genomics of Chlamydomonas.</title>
        <authorList>
            <person name="Craig R.J."/>
            <person name="Hasan A.R."/>
            <person name="Ness R.W."/>
            <person name="Keightley P.D."/>
        </authorList>
    </citation>
    <scope>NUCLEOTIDE SEQUENCE</scope>
    <source>
        <strain evidence="8">CCAP 11/173</strain>
    </source>
</reference>
<feature type="transmembrane region" description="Helical" evidence="7">
    <location>
        <begin position="552"/>
        <end position="570"/>
    </location>
</feature>
<protein>
    <recommendedName>
        <fullName evidence="10">Nuclear control of ATPase protein 2</fullName>
    </recommendedName>
</protein>
<evidence type="ECO:0000256" key="4">
    <source>
        <dbReference type="ARBA" id="ARBA00023128"/>
    </source>
</evidence>
<comment type="caution">
    <text evidence="8">The sequence shown here is derived from an EMBL/GenBank/DDBJ whole genome shotgun (WGS) entry which is preliminary data.</text>
</comment>
<sequence>MSLQDVLRAGLEEVAELARESLRNVQVVDFHPALWITPVSLPAGGLDVVTAQDLLYSLRSLEEEASAAAGCPPQHGRPETPVADAWLRAVQCAQLAQDRLLSDLHDVERNLGFWQQQVAAGGGWSHATFLLLARGPASFAADVAAGARQAHAALRRYRQHLQQQLANAAAAAAAATAAAARGPQQRQQLAVAVTEVGEPGQEGSRAAPAEGGSSEAAGAAGAAGAGGGATASATDSMQQRVLLLRALQSRLATALARVNEAAESLHLQAAAFLHGGSSNLSSSAVGGSSAGASASGPSATLLLSPAARLPVGFAASGSFSASAAAAAAARGPSFAAGRRAQAVSGVEGSVLAAVRAMRAALEELLAQAEVEAEVEVEQGGGGGPEGPAGGAAATPAPRQQQQDPKQQQQQQQDPKQQQQQQQDPKQQQQQQELSAELRALLDVLRLRPLAARAVEHHPLVPPPPGPSEPGQQQEGQQQEEEGQEGQGGRGGQGASSSSSAAAAVAAEVLELSGGGRTARAALGAARRAAALSGPLAPLPPSARMPSAFQRHWLRYAAAGGLLLYGGLWLLRHSRLAGSGDLDRWAASAAAGLRAAVTSHLLEPLAALRTELFATFRDRPDIVSASDFAASRDSLLRMLADFAADHGSSSSGSKGGSSSSGGPSSSSSSSGLDGGGGGGSGDDGAVAAGMGLVMRAYEEQMRRPLTSLVLGDLGRALLIQVQHVKVDGEAAMLRLDQILRANELTVSLMAALPALGLTLAAAAAVARLLLPRPPNPRAEAVPSRLAMAALEVALEDWAEAEERRAVLAAAVAAAAAADGKEAASTAAAAAQEAEVTSAAVVEELRGLAVYRTHRVYLALTRLFATADRTSRYSEWRLLQADLLRLAAPGAGPRERLATHGRMMRTYSVFQR</sequence>
<dbReference type="OrthoDB" id="413313at2759"/>
<dbReference type="GO" id="GO:0005741">
    <property type="term" value="C:mitochondrial outer membrane"/>
    <property type="evidence" value="ECO:0007669"/>
    <property type="project" value="TreeGrafter"/>
</dbReference>
<accession>A0A835T269</accession>
<keyword evidence="9" id="KW-1185">Reference proteome</keyword>
<keyword evidence="5 7" id="KW-0472">Membrane</keyword>
<feature type="transmembrane region" description="Helical" evidence="7">
    <location>
        <begin position="743"/>
        <end position="769"/>
    </location>
</feature>
<dbReference type="AlphaFoldDB" id="A0A835T269"/>
<feature type="compositionally biased region" description="Low complexity" evidence="6">
    <location>
        <begin position="659"/>
        <end position="670"/>
    </location>
</feature>
<feature type="region of interest" description="Disordered" evidence="6">
    <location>
        <begin position="372"/>
        <end position="432"/>
    </location>
</feature>
<dbReference type="InterPro" id="IPR013946">
    <property type="entry name" value="NCA2-like"/>
</dbReference>
<feature type="region of interest" description="Disordered" evidence="6">
    <location>
        <begin position="646"/>
        <end position="679"/>
    </location>
</feature>
<dbReference type="PANTHER" id="PTHR28234">
    <property type="entry name" value="NUCLEAR CONTROL OF ATPASE PROTEIN 2"/>
    <property type="match status" value="1"/>
</dbReference>
<proteinExistence type="predicted"/>
<evidence type="ECO:0000256" key="7">
    <source>
        <dbReference type="SAM" id="Phobius"/>
    </source>
</evidence>
<organism evidence="8 9">
    <name type="scientific">Chlamydomonas schloesseri</name>
    <dbReference type="NCBI Taxonomy" id="2026947"/>
    <lineage>
        <taxon>Eukaryota</taxon>
        <taxon>Viridiplantae</taxon>
        <taxon>Chlorophyta</taxon>
        <taxon>core chlorophytes</taxon>
        <taxon>Chlorophyceae</taxon>
        <taxon>CS clade</taxon>
        <taxon>Chlamydomonadales</taxon>
        <taxon>Chlamydomonadaceae</taxon>
        <taxon>Chlamydomonas</taxon>
    </lineage>
</organism>
<feature type="compositionally biased region" description="Low complexity" evidence="6">
    <location>
        <begin position="390"/>
        <end position="431"/>
    </location>
</feature>
<evidence type="ECO:0000256" key="2">
    <source>
        <dbReference type="ARBA" id="ARBA00022692"/>
    </source>
</evidence>
<evidence type="ECO:0000313" key="9">
    <source>
        <dbReference type="Proteomes" id="UP000613740"/>
    </source>
</evidence>
<evidence type="ECO:0000256" key="5">
    <source>
        <dbReference type="ARBA" id="ARBA00023136"/>
    </source>
</evidence>
<keyword evidence="4" id="KW-0496">Mitochondrion</keyword>
<keyword evidence="2 7" id="KW-0812">Transmembrane</keyword>
<dbReference type="EMBL" id="JAEHOD010000056">
    <property type="protein sequence ID" value="KAG2434538.1"/>
    <property type="molecule type" value="Genomic_DNA"/>
</dbReference>
<dbReference type="PANTHER" id="PTHR28234:SF1">
    <property type="entry name" value="NUCLEAR CONTROL OF ATPASE PROTEIN 2"/>
    <property type="match status" value="1"/>
</dbReference>
<gene>
    <name evidence="8" type="ORF">HYH02_012205</name>
</gene>
<keyword evidence="3 7" id="KW-1133">Transmembrane helix</keyword>
<feature type="compositionally biased region" description="Gly residues" evidence="6">
    <location>
        <begin position="484"/>
        <end position="493"/>
    </location>
</feature>